<keyword evidence="7 10" id="KW-0472">Membrane</keyword>
<reference evidence="12 13" key="1">
    <citation type="submission" date="2025-08" db="UniProtKB">
        <authorList>
            <consortium name="RefSeq"/>
        </authorList>
    </citation>
    <scope>IDENTIFICATION</scope>
</reference>
<dbReference type="GO" id="GO:0033185">
    <property type="term" value="C:dolichol-phosphate-mannose synthase complex"/>
    <property type="evidence" value="ECO:0007669"/>
    <property type="project" value="TreeGrafter"/>
</dbReference>
<comment type="subcellular location">
    <subcellularLocation>
        <location evidence="1 10">Endoplasmic reticulum membrane</location>
        <topology evidence="1 10">Multi-pass membrane protein</topology>
    </subcellularLocation>
</comment>
<dbReference type="InterPro" id="IPR009914">
    <property type="entry name" value="DPM2"/>
</dbReference>
<evidence type="ECO:0000313" key="11">
    <source>
        <dbReference type="Proteomes" id="UP000515154"/>
    </source>
</evidence>
<keyword evidence="4 10" id="KW-0812">Transmembrane</keyword>
<evidence type="ECO:0000313" key="13">
    <source>
        <dbReference type="RefSeq" id="XP_029649610.1"/>
    </source>
</evidence>
<evidence type="ECO:0000313" key="12">
    <source>
        <dbReference type="RefSeq" id="XP_029649609.1"/>
    </source>
</evidence>
<dbReference type="KEGG" id="osn:115223250"/>
<keyword evidence="11" id="KW-1185">Reference proteome</keyword>
<dbReference type="RefSeq" id="XP_036368050.1">
    <property type="nucleotide sequence ID" value="XM_036512157.1"/>
</dbReference>
<dbReference type="PANTHER" id="PTHR15039">
    <property type="entry name" value="DOLICHOL PHOSPHATE-MANNOSE BIOSYNTHESIS REGULATORY PROTEIN"/>
    <property type="match status" value="1"/>
</dbReference>
<evidence type="ECO:0000256" key="3">
    <source>
        <dbReference type="ARBA" id="ARBA00018157"/>
    </source>
</evidence>
<keyword evidence="6 10" id="KW-1133">Transmembrane helix</keyword>
<evidence type="ECO:0000313" key="15">
    <source>
        <dbReference type="RefSeq" id="XP_029649612.1"/>
    </source>
</evidence>
<organism evidence="11 12">
    <name type="scientific">Octopus sinensis</name>
    <name type="common">East Asian common octopus</name>
    <dbReference type="NCBI Taxonomy" id="2607531"/>
    <lineage>
        <taxon>Eukaryota</taxon>
        <taxon>Metazoa</taxon>
        <taxon>Spiralia</taxon>
        <taxon>Lophotrochozoa</taxon>
        <taxon>Mollusca</taxon>
        <taxon>Cephalopoda</taxon>
        <taxon>Coleoidea</taxon>
        <taxon>Octopodiformes</taxon>
        <taxon>Octopoda</taxon>
        <taxon>Incirrata</taxon>
        <taxon>Octopodidae</taxon>
        <taxon>Octopus</taxon>
    </lineage>
</organism>
<dbReference type="RefSeq" id="XP_029649612.1">
    <property type="nucleotide sequence ID" value="XM_029793752.2"/>
</dbReference>
<dbReference type="AlphaFoldDB" id="A0A6P7TEJ3"/>
<dbReference type="RefSeq" id="XP_029649609.1">
    <property type="nucleotide sequence ID" value="XM_029793749.2"/>
</dbReference>
<protein>
    <recommendedName>
        <fullName evidence="3 10">Dolichol phosphate-mannose biosynthesis regulatory protein</fullName>
    </recommendedName>
</protein>
<evidence type="ECO:0000256" key="9">
    <source>
        <dbReference type="ARBA" id="ARBA00046896"/>
    </source>
</evidence>
<dbReference type="GO" id="GO:0005789">
    <property type="term" value="C:endoplasmic reticulum membrane"/>
    <property type="evidence" value="ECO:0007669"/>
    <property type="project" value="UniProtKB-SubCell"/>
</dbReference>
<dbReference type="UniPathway" id="UPA00378"/>
<evidence type="ECO:0000256" key="7">
    <source>
        <dbReference type="ARBA" id="ARBA00023136"/>
    </source>
</evidence>
<feature type="transmembrane region" description="Helical" evidence="10">
    <location>
        <begin position="12"/>
        <end position="35"/>
    </location>
</feature>
<name>A0A6P7TEJ3_9MOLL</name>
<dbReference type="Pfam" id="PF07297">
    <property type="entry name" value="DPM2"/>
    <property type="match status" value="1"/>
</dbReference>
<dbReference type="RefSeq" id="XP_029649610.1">
    <property type="nucleotide sequence ID" value="XM_029793750.2"/>
</dbReference>
<accession>A0A6P7TEJ3</accession>
<evidence type="ECO:0000313" key="16">
    <source>
        <dbReference type="RefSeq" id="XP_036368050.1"/>
    </source>
</evidence>
<evidence type="ECO:0000313" key="14">
    <source>
        <dbReference type="RefSeq" id="XP_029649611.1"/>
    </source>
</evidence>
<comment type="function">
    <text evidence="10">Regulatory subunit of the dolichol-phosphate mannose (DPM) synthase complex; essential for the ER localization.</text>
</comment>
<evidence type="ECO:0000256" key="8">
    <source>
        <dbReference type="ARBA" id="ARBA00045174"/>
    </source>
</evidence>
<feature type="transmembrane region" description="Helical" evidence="10">
    <location>
        <begin position="47"/>
        <end position="74"/>
    </location>
</feature>
<dbReference type="GO" id="GO:0180047">
    <property type="term" value="P:dolichol phosphate mannose biosynthetic process"/>
    <property type="evidence" value="ECO:0007669"/>
    <property type="project" value="InterPro"/>
</dbReference>
<evidence type="ECO:0000256" key="1">
    <source>
        <dbReference type="ARBA" id="ARBA00004477"/>
    </source>
</evidence>
<dbReference type="GO" id="GO:0006506">
    <property type="term" value="P:GPI anchor biosynthetic process"/>
    <property type="evidence" value="ECO:0007669"/>
    <property type="project" value="TreeGrafter"/>
</dbReference>
<proteinExistence type="inferred from homology"/>
<dbReference type="RefSeq" id="XP_029649611.1">
    <property type="nucleotide sequence ID" value="XM_029793751.2"/>
</dbReference>
<evidence type="ECO:0000256" key="10">
    <source>
        <dbReference type="RuleBase" id="RU365084"/>
    </source>
</evidence>
<evidence type="ECO:0000256" key="5">
    <source>
        <dbReference type="ARBA" id="ARBA00022824"/>
    </source>
</evidence>
<evidence type="ECO:0000313" key="17">
    <source>
        <dbReference type="RefSeq" id="XP_036368051.1"/>
    </source>
</evidence>
<dbReference type="RefSeq" id="XP_036368052.1">
    <property type="nucleotide sequence ID" value="XM_036512159.1"/>
</dbReference>
<dbReference type="Proteomes" id="UP000515154">
    <property type="component" value="Linkage group LG22"/>
</dbReference>
<comment type="pathway">
    <text evidence="10">Protein modification; protein glycosylation.</text>
</comment>
<comment type="subunit">
    <text evidence="9">Component of the dolichol-phosphate mannose (DPM) synthase complex composed of DPM1, DPM2 and DPM3; in the complex interacts directly with DPM3. Component of the glycosylphosphatidylinositol-N-acetylglucosaminyltransferase (GPI-GnT) complex composed at least by PIGA, PIGC, PIGH, PIGP, PIGQ, PIGY and DPM2. Interacts with PIGA, PIGC and PIGQ.</text>
</comment>
<comment type="similarity">
    <text evidence="2 10">Belongs to the DPM2 family.</text>
</comment>
<evidence type="ECO:0000256" key="4">
    <source>
        <dbReference type="ARBA" id="ARBA00022692"/>
    </source>
</evidence>
<comment type="function">
    <text evidence="8">Regulates the biosynthesis of dolichol phosphate-mannose. Regulatory subunit of the dolichol-phosphate mannose (DPM) synthase complex; essential for the ER localization and stable expression of DPM1. Part of the glycosylphosphatidylinositol-N-acetylglucosaminyltransferase (GPI-GnT) complex that catalyzes the transfer of N-acetylglucosamine from UDP-N-acetylglucosamine to phosphatidylinositol and participates in the first step of GPI biosynthesis. May act by regulating the GPI-GNT complex.</text>
</comment>
<dbReference type="RefSeq" id="XP_036368051.1">
    <property type="nucleotide sequence ID" value="XM_036512158.1"/>
</dbReference>
<dbReference type="GO" id="GO:0030234">
    <property type="term" value="F:enzyme regulator activity"/>
    <property type="evidence" value="ECO:0007669"/>
    <property type="project" value="UniProtKB-UniRule"/>
</dbReference>
<evidence type="ECO:0000256" key="2">
    <source>
        <dbReference type="ARBA" id="ARBA00005478"/>
    </source>
</evidence>
<evidence type="ECO:0000313" key="18">
    <source>
        <dbReference type="RefSeq" id="XP_036368052.1"/>
    </source>
</evidence>
<dbReference type="PANTHER" id="PTHR15039:SF11">
    <property type="entry name" value="DOLICHOL PHOSPHATE-MANNOSE BIOSYNTHESIS REGULATORY PROTEIN"/>
    <property type="match status" value="1"/>
</dbReference>
<gene>
    <name evidence="12 13 14 15 16 17 18" type="primary">LOC115223250</name>
</gene>
<keyword evidence="5 10" id="KW-0256">Endoplasmic reticulum</keyword>
<evidence type="ECO:0000256" key="6">
    <source>
        <dbReference type="ARBA" id="ARBA00022989"/>
    </source>
</evidence>
<sequence length="92" mass="10425">MASSVDQTFGWGLMFLAATIFIYYSIWVIILPFLGPNQKLHSFFPPQFYAVAFPLVLMSVALVIIGLTMTVIIVRSKLKSKPKSNRESIWIN</sequence>